<dbReference type="EMBL" id="ON515488">
    <property type="protein sequence ID" value="UVG41018.1"/>
    <property type="molecule type" value="Genomic_DNA"/>
</dbReference>
<keyword evidence="3 11" id="KW-0934">Plastid</keyword>
<dbReference type="AlphaFoldDB" id="A0A976UG70"/>
<evidence type="ECO:0000256" key="6">
    <source>
        <dbReference type="ARBA" id="ARBA00022980"/>
    </source>
</evidence>
<sequence length="155" mass="18049">MSRRITVGIRTSEYDPIYRNRLINMLINRILKHGKKSLAYKIIYRVLKELKKETRQNSLSFLRQAIRRITPDIVLKSRRVGGSIHQVPIEIGYEQGKSIAIRWLLEASQKRPDNNMVLRLSSELVDTAKNSGDAIKKTEEIHRMAEASRTLAYFR</sequence>
<dbReference type="GO" id="GO:0009507">
    <property type="term" value="C:chloroplast"/>
    <property type="evidence" value="ECO:0007669"/>
    <property type="project" value="UniProtKB-SubCell"/>
</dbReference>
<keyword evidence="5 9" id="KW-0694">RNA-binding</keyword>
<dbReference type="GO" id="GO:0019843">
    <property type="term" value="F:rRNA binding"/>
    <property type="evidence" value="ECO:0007669"/>
    <property type="project" value="UniProtKB-UniRule"/>
</dbReference>
<comment type="subunit">
    <text evidence="9">Part of the 30S ribosomal subunit.</text>
</comment>
<dbReference type="InterPro" id="IPR023798">
    <property type="entry name" value="Ribosomal_uS7_dom"/>
</dbReference>
<keyword evidence="7 9" id="KW-0687">Ribonucleoprotein</keyword>
<evidence type="ECO:0000259" key="10">
    <source>
        <dbReference type="Pfam" id="PF00177"/>
    </source>
</evidence>
<evidence type="ECO:0000313" key="11">
    <source>
        <dbReference type="EMBL" id="UVG41021.1"/>
    </source>
</evidence>
<keyword evidence="4 9" id="KW-0699">rRNA-binding</keyword>
<gene>
    <name evidence="11" type="primary">rpS7</name>
    <name evidence="9" type="synonym">rps7</name>
</gene>
<dbReference type="GO" id="GO:0003735">
    <property type="term" value="F:structural constituent of ribosome"/>
    <property type="evidence" value="ECO:0007669"/>
    <property type="project" value="InterPro"/>
</dbReference>
<dbReference type="InterPro" id="IPR005717">
    <property type="entry name" value="Ribosomal_uS7_bac/org-type"/>
</dbReference>
<dbReference type="GO" id="GO:0015935">
    <property type="term" value="C:small ribosomal subunit"/>
    <property type="evidence" value="ECO:0007669"/>
    <property type="project" value="InterPro"/>
</dbReference>
<proteinExistence type="inferred from homology"/>
<dbReference type="RefSeq" id="YP_010471664.1">
    <property type="nucleotide sequence ID" value="NC_066068.1"/>
</dbReference>
<dbReference type="EMBL" id="ON515488">
    <property type="protein sequence ID" value="UVG41021.1"/>
    <property type="molecule type" value="Genomic_DNA"/>
</dbReference>
<evidence type="ECO:0000256" key="7">
    <source>
        <dbReference type="ARBA" id="ARBA00023274"/>
    </source>
</evidence>
<reference evidence="11" key="1">
    <citation type="submission" date="2022-05" db="EMBL/GenBank/DDBJ databases">
        <title>Unprecedent plastid genome of Gastrodia.</title>
        <authorList>
            <person name="Wen Y."/>
            <person name="Jin X."/>
        </authorList>
    </citation>
    <scope>NUCLEOTIDE SEQUENCE</scope>
    <source>
        <strain evidence="11">Jin X.H. 23332</strain>
    </source>
</reference>
<dbReference type="NCBIfam" id="TIGR01029">
    <property type="entry name" value="rpsG_bact"/>
    <property type="match status" value="1"/>
</dbReference>
<organism evidence="11">
    <name type="scientific">Didymoplexis pallens</name>
    <dbReference type="NCBI Taxonomy" id="2848458"/>
    <lineage>
        <taxon>Eukaryota</taxon>
        <taxon>Viridiplantae</taxon>
        <taxon>Streptophyta</taxon>
        <taxon>Embryophyta</taxon>
        <taxon>Tracheophyta</taxon>
        <taxon>Spermatophyta</taxon>
        <taxon>Magnoliopsida</taxon>
        <taxon>Liliopsida</taxon>
        <taxon>Asparagales</taxon>
        <taxon>Orchidaceae</taxon>
        <taxon>Epidendroideae</taxon>
        <taxon>Gastrodieae</taxon>
        <taxon>Didymoplexis</taxon>
    </lineage>
</organism>
<evidence type="ECO:0000256" key="5">
    <source>
        <dbReference type="ARBA" id="ARBA00022884"/>
    </source>
</evidence>
<comment type="function">
    <text evidence="1 9">One of the primary rRNA binding proteins, it binds directly to 16S rRNA where it nucleates assembly of the head domain of the 30S subunit.</text>
</comment>
<dbReference type="GO" id="GO:0006412">
    <property type="term" value="P:translation"/>
    <property type="evidence" value="ECO:0007669"/>
    <property type="project" value="UniProtKB-UniRule"/>
</dbReference>
<keyword evidence="6 9" id="KW-0689">Ribosomal protein</keyword>
<feature type="domain" description="Small ribosomal subunit protein uS7" evidence="10">
    <location>
        <begin position="4"/>
        <end position="149"/>
    </location>
</feature>
<protein>
    <recommendedName>
        <fullName evidence="8 9">Small ribosomal subunit protein uS7c</fullName>
    </recommendedName>
</protein>
<dbReference type="SUPFAM" id="SSF47973">
    <property type="entry name" value="Ribosomal protein S7"/>
    <property type="match status" value="1"/>
</dbReference>
<dbReference type="CDD" id="cd14871">
    <property type="entry name" value="uS7_Chloroplast"/>
    <property type="match status" value="1"/>
</dbReference>
<evidence type="ECO:0000256" key="4">
    <source>
        <dbReference type="ARBA" id="ARBA00022730"/>
    </source>
</evidence>
<evidence type="ECO:0000256" key="3">
    <source>
        <dbReference type="ARBA" id="ARBA00022640"/>
    </source>
</evidence>
<dbReference type="InterPro" id="IPR036823">
    <property type="entry name" value="Ribosomal_uS7_dom_sf"/>
</dbReference>
<evidence type="ECO:0000256" key="9">
    <source>
        <dbReference type="HAMAP-Rule" id="MF_00480"/>
    </source>
</evidence>
<dbReference type="RefSeq" id="YP_010471661.1">
    <property type="nucleotide sequence ID" value="NC_066068.1"/>
</dbReference>
<dbReference type="FunFam" id="1.10.455.10:FF:000001">
    <property type="entry name" value="30S ribosomal protein S7"/>
    <property type="match status" value="1"/>
</dbReference>
<name>A0A976UG70_9ASPA</name>
<dbReference type="PIRSF" id="PIRSF002122">
    <property type="entry name" value="RPS7p_RPS7a_RPS5e_RPS7o"/>
    <property type="match status" value="1"/>
</dbReference>
<dbReference type="Gene3D" id="1.10.455.10">
    <property type="entry name" value="Ribosomal protein S7 domain"/>
    <property type="match status" value="1"/>
</dbReference>
<dbReference type="HAMAP" id="MF_00480_B">
    <property type="entry name" value="Ribosomal_uS7_B"/>
    <property type="match status" value="1"/>
</dbReference>
<evidence type="ECO:0000256" key="2">
    <source>
        <dbReference type="ARBA" id="ARBA00007151"/>
    </source>
</evidence>
<evidence type="ECO:0000256" key="1">
    <source>
        <dbReference type="ARBA" id="ARBA00002046"/>
    </source>
</evidence>
<dbReference type="Pfam" id="PF00177">
    <property type="entry name" value="Ribosomal_S7"/>
    <property type="match status" value="1"/>
</dbReference>
<comment type="subcellular location">
    <subcellularLocation>
        <location evidence="9">Plastid</location>
        <location evidence="9">Chloroplast</location>
    </subcellularLocation>
</comment>
<keyword evidence="11" id="KW-0150">Chloroplast</keyword>
<dbReference type="InterPro" id="IPR000235">
    <property type="entry name" value="Ribosomal_uS7"/>
</dbReference>
<comment type="similarity">
    <text evidence="2 9">Belongs to the universal ribosomal protein uS7 family.</text>
</comment>
<dbReference type="GeneID" id="74848787"/>
<evidence type="ECO:0000256" key="8">
    <source>
        <dbReference type="ARBA" id="ARBA00035151"/>
    </source>
</evidence>
<accession>A0A976UG70</accession>
<geneLocation type="chloroplast" evidence="11"/>
<dbReference type="PANTHER" id="PTHR11205">
    <property type="entry name" value="RIBOSOMAL PROTEIN S7"/>
    <property type="match status" value="1"/>
</dbReference>
<dbReference type="GeneID" id="74848798"/>